<dbReference type="RefSeq" id="WP_046502490.1">
    <property type="nucleotide sequence ID" value="NZ_LANI01000002.1"/>
</dbReference>
<organism evidence="1 2">
    <name type="scientific">Kiloniella litopenaei</name>
    <dbReference type="NCBI Taxonomy" id="1549748"/>
    <lineage>
        <taxon>Bacteria</taxon>
        <taxon>Pseudomonadati</taxon>
        <taxon>Pseudomonadota</taxon>
        <taxon>Alphaproteobacteria</taxon>
        <taxon>Rhodospirillales</taxon>
        <taxon>Kiloniellaceae</taxon>
        <taxon>Kiloniella</taxon>
    </lineage>
</organism>
<protein>
    <submittedName>
        <fullName evidence="1">4-oxalocrotonate tautomerase</fullName>
    </submittedName>
</protein>
<dbReference type="PATRIC" id="fig|1549748.8.peg.1044"/>
<dbReference type="AlphaFoldDB" id="A0A0M2RF67"/>
<accession>A0A0M2RF67</accession>
<dbReference type="EMBL" id="LANI01000002">
    <property type="protein sequence ID" value="KKJ78198.1"/>
    <property type="molecule type" value="Genomic_DNA"/>
</dbReference>
<evidence type="ECO:0000313" key="2">
    <source>
        <dbReference type="Proteomes" id="UP000034491"/>
    </source>
</evidence>
<reference evidence="1 2" key="1">
    <citation type="submission" date="2015-03" db="EMBL/GenBank/DDBJ databases">
        <title>Genome sequence of Kiloniella sp. P1-1, isolated from the gut microflora of Pacific white shrimp, Penaeus vannamei.</title>
        <authorList>
            <person name="Shao Z."/>
            <person name="Wang L."/>
            <person name="Li X."/>
        </authorList>
    </citation>
    <scope>NUCLEOTIDE SEQUENCE [LARGE SCALE GENOMIC DNA]</scope>
    <source>
        <strain evidence="1 2">P1-1</strain>
    </source>
</reference>
<keyword evidence="2" id="KW-1185">Reference proteome</keyword>
<gene>
    <name evidence="1" type="ORF">WH95_02345</name>
</gene>
<evidence type="ECO:0000313" key="1">
    <source>
        <dbReference type="EMBL" id="KKJ78198.1"/>
    </source>
</evidence>
<dbReference type="Proteomes" id="UP000034491">
    <property type="component" value="Unassembled WGS sequence"/>
</dbReference>
<name>A0A0M2RF67_9PROT</name>
<proteinExistence type="predicted"/>
<dbReference type="STRING" id="1549748.WH95_02345"/>
<sequence>MPITLTLTKGVLPAGQEAEAISKITESFLRHHGLGGNTVMTPNVTAHVVFVEKGHSFAGGKPVDGAWVETRTPSFALADHEVQTAFFGEATQILHDLSGGTLSKDRIWSNGVHAVDGTWNMDGIAMSNNALGEAISAG</sequence>
<dbReference type="OrthoDB" id="1438441at2"/>
<comment type="caution">
    <text evidence="1">The sequence shown here is derived from an EMBL/GenBank/DDBJ whole genome shotgun (WGS) entry which is preliminary data.</text>
</comment>